<evidence type="ECO:0000256" key="2">
    <source>
        <dbReference type="RuleBase" id="RU362116"/>
    </source>
</evidence>
<dbReference type="EMBL" id="LGUG01000004">
    <property type="protein sequence ID" value="KON94535.1"/>
    <property type="molecule type" value="Genomic_DNA"/>
</dbReference>
<comment type="similarity">
    <text evidence="1 2">Belongs to the flagella basal body rod proteins family.</text>
</comment>
<dbReference type="InterPro" id="IPR053967">
    <property type="entry name" value="LlgE_F_G-like_D1"/>
</dbReference>
<evidence type="ECO:0000313" key="7">
    <source>
        <dbReference type="EMBL" id="SDI45477.1"/>
    </source>
</evidence>
<dbReference type="STRING" id="47500.AF333_02530"/>
<proteinExistence type="inferred from homology"/>
<keyword evidence="7" id="KW-0969">Cilium</keyword>
<evidence type="ECO:0000259" key="3">
    <source>
        <dbReference type="Pfam" id="PF00460"/>
    </source>
</evidence>
<dbReference type="PANTHER" id="PTHR30435">
    <property type="entry name" value="FLAGELLAR PROTEIN"/>
    <property type="match status" value="1"/>
</dbReference>
<evidence type="ECO:0000259" key="5">
    <source>
        <dbReference type="Pfam" id="PF22692"/>
    </source>
</evidence>
<gene>
    <name evidence="6" type="ORF">AF333_02530</name>
    <name evidence="7" type="ORF">SAMN04487909_10475</name>
</gene>
<dbReference type="GO" id="GO:0009425">
    <property type="term" value="C:bacterial-type flagellum basal body"/>
    <property type="evidence" value="ECO:0007669"/>
    <property type="project" value="UniProtKB-SubCell"/>
</dbReference>
<dbReference type="NCBIfam" id="TIGR03506">
    <property type="entry name" value="FlgEFG_subfam"/>
    <property type="match status" value="1"/>
</dbReference>
<evidence type="ECO:0000313" key="8">
    <source>
        <dbReference type="Proteomes" id="UP000037269"/>
    </source>
</evidence>
<evidence type="ECO:0000313" key="9">
    <source>
        <dbReference type="Proteomes" id="UP000182836"/>
    </source>
</evidence>
<keyword evidence="7" id="KW-0966">Cell projection</keyword>
<name>A0A0D1UZ42_ANEMI</name>
<feature type="domain" description="Flagellar hook protein FlgE/F/G-like D1" evidence="5">
    <location>
        <begin position="103"/>
        <end position="174"/>
    </location>
</feature>
<dbReference type="PATRIC" id="fig|47500.12.peg.6007"/>
<feature type="domain" description="Flagellar basal-body/hook protein C-terminal" evidence="4">
    <location>
        <begin position="235"/>
        <end position="279"/>
    </location>
</feature>
<dbReference type="InterPro" id="IPR037925">
    <property type="entry name" value="FlgE/F/G-like"/>
</dbReference>
<dbReference type="PANTHER" id="PTHR30435:SF19">
    <property type="entry name" value="FLAGELLAR BASAL-BODY ROD PROTEIN FLGG"/>
    <property type="match status" value="1"/>
</dbReference>
<dbReference type="Pfam" id="PF00460">
    <property type="entry name" value="Flg_bb_rod"/>
    <property type="match status" value="1"/>
</dbReference>
<dbReference type="AlphaFoldDB" id="A0A0D1UZ42"/>
<dbReference type="InterPro" id="IPR020013">
    <property type="entry name" value="Flagellar_FlgE/F/G"/>
</dbReference>
<evidence type="ECO:0000313" key="6">
    <source>
        <dbReference type="EMBL" id="KON94535.1"/>
    </source>
</evidence>
<keyword evidence="7" id="KW-0282">Flagellum</keyword>
<dbReference type="Pfam" id="PF22692">
    <property type="entry name" value="LlgE_F_G_D1"/>
    <property type="match status" value="1"/>
</dbReference>
<protein>
    <submittedName>
        <fullName evidence="7">Flagellar basal-body rod protein FlgG</fullName>
    </submittedName>
</protein>
<dbReference type="RefSeq" id="WP_043067581.1">
    <property type="nucleotide sequence ID" value="NZ_BJOA01000123.1"/>
</dbReference>
<feature type="domain" description="Flagellar basal body rod protein N-terminal" evidence="3">
    <location>
        <begin position="7"/>
        <end position="35"/>
    </location>
</feature>
<evidence type="ECO:0000256" key="1">
    <source>
        <dbReference type="ARBA" id="ARBA00009677"/>
    </source>
</evidence>
<dbReference type="EMBL" id="FNED01000004">
    <property type="protein sequence ID" value="SDI45477.1"/>
    <property type="molecule type" value="Genomic_DNA"/>
</dbReference>
<dbReference type="Pfam" id="PF06429">
    <property type="entry name" value="Flg_bbr_C"/>
    <property type="match status" value="1"/>
</dbReference>
<sequence length="282" mass="30992">MNHSMINASAGMRAMQQRVDTIANNMANSDTVGYKSQDTAFASLLVRNLNNQPYAEQEPSRITPFGTRPGFGAKEAVFQTNFEQGTIKTTDVPTDLYLGGEESFFRVQRTMDSGEQAVLFTRNGNFKLIPVNGQQRLVTESGDPVMDNSANPTPIAIPIGATDFKVKSDGQITYRLGDVEQTGPRIGVYGIQNPNILNHAGENYYQLSPGLPLNQYAQLSNADGTAMPEGVAVHQGGLEMSNVDLRKEMTNLIEAQRALQFNARALSYNDQMMDITNRIFRG</sequence>
<dbReference type="OrthoDB" id="9800375at2"/>
<dbReference type="InterPro" id="IPR010930">
    <property type="entry name" value="Flg_bb/hook_C_dom"/>
</dbReference>
<dbReference type="SUPFAM" id="SSF117143">
    <property type="entry name" value="Flagellar hook protein flgE"/>
    <property type="match status" value="1"/>
</dbReference>
<evidence type="ECO:0000259" key="4">
    <source>
        <dbReference type="Pfam" id="PF06429"/>
    </source>
</evidence>
<keyword evidence="2" id="KW-0975">Bacterial flagellum</keyword>
<keyword evidence="8" id="KW-1185">Reference proteome</keyword>
<dbReference type="GeneID" id="42304090"/>
<dbReference type="InterPro" id="IPR001444">
    <property type="entry name" value="Flag_bb_rod_N"/>
</dbReference>
<accession>A0A0D1UZ42</accession>
<dbReference type="GO" id="GO:0071978">
    <property type="term" value="P:bacterial-type flagellum-dependent swarming motility"/>
    <property type="evidence" value="ECO:0007669"/>
    <property type="project" value="TreeGrafter"/>
</dbReference>
<dbReference type="Proteomes" id="UP000037269">
    <property type="component" value="Unassembled WGS sequence"/>
</dbReference>
<reference evidence="6 8" key="1">
    <citation type="submission" date="2015-07" db="EMBL/GenBank/DDBJ databases">
        <title>Fjat-14205 dsm 2895.</title>
        <authorList>
            <person name="Liu B."/>
            <person name="Wang J."/>
            <person name="Zhu Y."/>
            <person name="Liu G."/>
            <person name="Chen Q."/>
            <person name="Chen Z."/>
            <person name="Lan J."/>
            <person name="Che J."/>
            <person name="Ge C."/>
            <person name="Shi H."/>
            <person name="Pan Z."/>
            <person name="Liu X."/>
        </authorList>
    </citation>
    <scope>NUCLEOTIDE SEQUENCE [LARGE SCALE GENOMIC DNA]</scope>
    <source>
        <strain evidence="6 8">DSM 2895</strain>
    </source>
</reference>
<reference evidence="7 9" key="2">
    <citation type="submission" date="2016-10" db="EMBL/GenBank/DDBJ databases">
        <authorList>
            <person name="de Groot N.N."/>
        </authorList>
    </citation>
    <scope>NUCLEOTIDE SEQUENCE [LARGE SCALE GENOMIC DNA]</scope>
    <source>
        <strain evidence="7 9">DSM 2895</strain>
    </source>
</reference>
<organism evidence="6 8">
    <name type="scientific">Aneurinibacillus migulanus</name>
    <name type="common">Bacillus migulanus</name>
    <dbReference type="NCBI Taxonomy" id="47500"/>
    <lineage>
        <taxon>Bacteria</taxon>
        <taxon>Bacillati</taxon>
        <taxon>Bacillota</taxon>
        <taxon>Bacilli</taxon>
        <taxon>Bacillales</taxon>
        <taxon>Paenibacillaceae</taxon>
        <taxon>Aneurinibacillus group</taxon>
        <taxon>Aneurinibacillus</taxon>
    </lineage>
</organism>
<dbReference type="Proteomes" id="UP000182836">
    <property type="component" value="Unassembled WGS sequence"/>
</dbReference>
<comment type="subcellular location">
    <subcellularLocation>
        <location evidence="2">Bacterial flagellum basal body</location>
    </subcellularLocation>
</comment>